<keyword evidence="3" id="KW-1185">Reference proteome</keyword>
<dbReference type="RefSeq" id="WP_013001775.1">
    <property type="nucleotide sequence ID" value="NC_013929.1"/>
</dbReference>
<feature type="region of interest" description="Disordered" evidence="1">
    <location>
        <begin position="61"/>
        <end position="83"/>
    </location>
</feature>
<evidence type="ECO:0000313" key="3">
    <source>
        <dbReference type="Proteomes" id="UP000001444"/>
    </source>
</evidence>
<dbReference type="HOGENOM" id="CLU_096767_0_0_11"/>
<protein>
    <submittedName>
        <fullName evidence="2">Putative secreted protein</fullName>
    </submittedName>
</protein>
<feature type="region of interest" description="Disordered" evidence="1">
    <location>
        <begin position="173"/>
        <end position="203"/>
    </location>
</feature>
<gene>
    <name evidence="2" type="ordered locus">SCAB_40821</name>
</gene>
<dbReference type="GeneID" id="24307867"/>
<name>C9Z2E2_STRSW</name>
<proteinExistence type="predicted"/>
<dbReference type="eggNOG" id="ENOG502ZCPR">
    <property type="taxonomic scope" value="Bacteria"/>
</dbReference>
<dbReference type="STRING" id="680198.SCAB_40821"/>
<evidence type="ECO:0000256" key="1">
    <source>
        <dbReference type="SAM" id="MobiDB-lite"/>
    </source>
</evidence>
<dbReference type="EMBL" id="FN554889">
    <property type="protein sequence ID" value="CBG71156.1"/>
    <property type="molecule type" value="Genomic_DNA"/>
</dbReference>
<accession>C9Z2E2</accession>
<dbReference type="KEGG" id="scb:SCAB_40821"/>
<sequence length="203" mass="20883">MEGTDPVNKKLAAALSGGAVLVLALSGCSSDDKTNDKLNSWAKQVCDSVQPQIRKIAAANASIQKETSDDSAPADVQKADSQGFQDISDAYKAMATAIQRAGAPDVEDGAKKQKAAVAELNQLSAAYGELKKKSDALNTKDQAKFADGLEGVATELEKLSKTGSDALKELEQGEVGQAMAEQPSCKSATAPGIPSVPATSSQG</sequence>
<reference evidence="2 3" key="1">
    <citation type="journal article" date="2010" name="Mol. Plant Microbe Interact.">
        <title>Streptomyces scabies 87-22 contains a coronafacic acid-like biosynthetic cluster that contributes to plant-microbe interactions.</title>
        <authorList>
            <person name="Bignell D.R."/>
            <person name="Seipke R.F."/>
            <person name="Huguet-Tapia J.C."/>
            <person name="Chambers A.H."/>
            <person name="Parry R.J."/>
            <person name="Loria R."/>
        </authorList>
    </citation>
    <scope>NUCLEOTIDE SEQUENCE [LARGE SCALE GENOMIC DNA]</scope>
    <source>
        <strain evidence="2 3">87.22</strain>
    </source>
</reference>
<organism evidence="2 3">
    <name type="scientific">Streptomyces scabiei (strain 87.22)</name>
    <dbReference type="NCBI Taxonomy" id="680198"/>
    <lineage>
        <taxon>Bacteria</taxon>
        <taxon>Bacillati</taxon>
        <taxon>Actinomycetota</taxon>
        <taxon>Actinomycetes</taxon>
        <taxon>Kitasatosporales</taxon>
        <taxon>Streptomycetaceae</taxon>
        <taxon>Streptomyces</taxon>
    </lineage>
</organism>
<dbReference type="AlphaFoldDB" id="C9Z2E2"/>
<evidence type="ECO:0000313" key="2">
    <source>
        <dbReference type="EMBL" id="CBG71156.1"/>
    </source>
</evidence>
<dbReference type="Proteomes" id="UP000001444">
    <property type="component" value="Chromosome"/>
</dbReference>